<dbReference type="PANTHER" id="PTHR42055:SF1">
    <property type="entry name" value="YALI0E03476P"/>
    <property type="match status" value="1"/>
</dbReference>
<dbReference type="AlphaFoldDB" id="A0A1X7RFC9"/>
<feature type="region of interest" description="Disordered" evidence="1">
    <location>
        <begin position="70"/>
        <end position="95"/>
    </location>
</feature>
<keyword evidence="3" id="KW-1185">Reference proteome</keyword>
<gene>
    <name evidence="2" type="ORF">ZT3D7_G1250</name>
</gene>
<dbReference type="EMBL" id="LT853692">
    <property type="protein sequence ID" value="SMQ46105.1"/>
    <property type="molecule type" value="Genomic_DNA"/>
</dbReference>
<dbReference type="PANTHER" id="PTHR42055">
    <property type="entry name" value="YALI0E03476P"/>
    <property type="match status" value="1"/>
</dbReference>
<evidence type="ECO:0000256" key="1">
    <source>
        <dbReference type="SAM" id="MobiDB-lite"/>
    </source>
</evidence>
<evidence type="ECO:0000313" key="3">
    <source>
        <dbReference type="Proteomes" id="UP000215127"/>
    </source>
</evidence>
<sequence length="629" mass="70103">MPPRLANPFSYLPRRLQIVVSLTGAILLCIVFLGTSRTDDFDPYLNKVPYGPRLQGGVHQAIDNAQHVVDRLPNPFGTPAHKPPPEQENSESGEARWYSDWKWRSPFSSDTTLDEDRAVLPPLKERPPVYTYYDSSDRRKDEKSKRAELELLLIWRRAWWAQGFRPVILSKSEAINNPLYQTVQGTDLHAGLEHELFRWLAWGNMGTGILANFLALPMASYNDPLLSFLRRGEYPTLASYEGLGSGLYVGTKEEVAAALKEAIGSPAFKSAKHLDQALGAGTVKVESNPGSIAFYGIATLKEKYEPIKALLDAEHIGEAMELLPDLINSHLHLTWQNLFPKGIAVLKPIPESTTALIEPAIEIARNLSQCPLSSIPTSCPPNNPKCRPCVANQVLISTPKVFRNDSSLFTIGTVPHPYTIQSLVRQIDSKAMNVRFIRRETKRDIWIQAATKELLGTGLSAFARLSPFKNAVASDFGSACSLWLTAEHPPDMKNEQDAAELDWVFGFRIPRETIPSGKSETPVPGPERRPPPPKAEFGDGPVPTKGDLQQERTLYEKAKAGLRDGAKPGVKLAEGIKAAIEAWNVADTEAWKFVRAYDARRRMERRQWQKEESAFTGKGVIGRWTDKVE</sequence>
<proteinExistence type="predicted"/>
<reference evidence="2 3" key="1">
    <citation type="submission" date="2016-06" db="EMBL/GenBank/DDBJ databases">
        <authorList>
            <person name="Kjaerup R.B."/>
            <person name="Dalgaard T.S."/>
            <person name="Juul-Madsen H.R."/>
        </authorList>
    </citation>
    <scope>NUCLEOTIDE SEQUENCE [LARGE SCALE GENOMIC DNA]</scope>
</reference>
<protein>
    <submittedName>
        <fullName evidence="2">Uncharacterized protein</fullName>
    </submittedName>
</protein>
<evidence type="ECO:0000313" key="2">
    <source>
        <dbReference type="EMBL" id="SMQ46105.1"/>
    </source>
</evidence>
<feature type="region of interest" description="Disordered" evidence="1">
    <location>
        <begin position="512"/>
        <end position="548"/>
    </location>
</feature>
<accession>A0A1X7RFC9</accession>
<dbReference type="Proteomes" id="UP000215127">
    <property type="component" value="Chromosome 1"/>
</dbReference>
<name>A0A1X7RFC9_ZYMT9</name>
<organism evidence="2 3">
    <name type="scientific">Zymoseptoria tritici (strain ST99CH_3D7)</name>
    <dbReference type="NCBI Taxonomy" id="1276538"/>
    <lineage>
        <taxon>Eukaryota</taxon>
        <taxon>Fungi</taxon>
        <taxon>Dikarya</taxon>
        <taxon>Ascomycota</taxon>
        <taxon>Pezizomycotina</taxon>
        <taxon>Dothideomycetes</taxon>
        <taxon>Dothideomycetidae</taxon>
        <taxon>Mycosphaerellales</taxon>
        <taxon>Mycosphaerellaceae</taxon>
        <taxon>Zymoseptoria</taxon>
    </lineage>
</organism>